<dbReference type="EMBL" id="FOHV01000046">
    <property type="protein sequence ID" value="SET60792.1"/>
    <property type="molecule type" value="Genomic_DNA"/>
</dbReference>
<organism evidence="3 4">
    <name type="scientific">Thorsellia anophelis DSM 18579</name>
    <dbReference type="NCBI Taxonomy" id="1123402"/>
    <lineage>
        <taxon>Bacteria</taxon>
        <taxon>Pseudomonadati</taxon>
        <taxon>Pseudomonadota</taxon>
        <taxon>Gammaproteobacteria</taxon>
        <taxon>Enterobacterales</taxon>
        <taxon>Thorselliaceae</taxon>
        <taxon>Thorsellia</taxon>
    </lineage>
</organism>
<reference evidence="4" key="1">
    <citation type="submission" date="2016-10" db="EMBL/GenBank/DDBJ databases">
        <authorList>
            <person name="Varghese N."/>
            <person name="Submissions S."/>
        </authorList>
    </citation>
    <scope>NUCLEOTIDE SEQUENCE [LARGE SCALE GENOMIC DNA]</scope>
    <source>
        <strain evidence="4">DSM 18579</strain>
    </source>
</reference>
<sequence length="94" mass="9953">MQAAISNLNDAVEQMKVLSDDAEKAEALPVAIDTQLKMLREDIEQLKSSVLLLSAPDGISLISGDNLQLAASKNIIANAGNKANIGVVKDFFSV</sequence>
<evidence type="ECO:0000313" key="4">
    <source>
        <dbReference type="Proteomes" id="UP000242642"/>
    </source>
</evidence>
<keyword evidence="4" id="KW-1185">Reference proteome</keyword>
<protein>
    <recommendedName>
        <fullName evidence="2">DUF2345 domain-containing protein</fullName>
    </recommendedName>
</protein>
<evidence type="ECO:0000259" key="2">
    <source>
        <dbReference type="Pfam" id="PF10106"/>
    </source>
</evidence>
<proteinExistence type="predicted"/>
<gene>
    <name evidence="3" type="ORF">SAMN02583745_02867</name>
</gene>
<dbReference type="Pfam" id="PF10106">
    <property type="entry name" value="DUF2345"/>
    <property type="match status" value="1"/>
</dbReference>
<keyword evidence="1" id="KW-0175">Coiled coil</keyword>
<dbReference type="InterPro" id="IPR018769">
    <property type="entry name" value="VgrG2_DUF2345"/>
</dbReference>
<feature type="domain" description="DUF2345" evidence="2">
    <location>
        <begin position="41"/>
        <end position="92"/>
    </location>
</feature>
<dbReference type="Proteomes" id="UP000242642">
    <property type="component" value="Unassembled WGS sequence"/>
</dbReference>
<name>A0A1I0FRG1_9GAMM</name>
<dbReference type="AlphaFoldDB" id="A0A1I0FRG1"/>
<feature type="coiled-coil region" evidence="1">
    <location>
        <begin position="1"/>
        <end position="28"/>
    </location>
</feature>
<accession>A0A1I0FRG1</accession>
<evidence type="ECO:0000256" key="1">
    <source>
        <dbReference type="SAM" id="Coils"/>
    </source>
</evidence>
<evidence type="ECO:0000313" key="3">
    <source>
        <dbReference type="EMBL" id="SET60792.1"/>
    </source>
</evidence>
<dbReference type="STRING" id="1123402.SAMN02583745_02867"/>